<accession>A0A5C6BZ50</accession>
<evidence type="ECO:0000256" key="5">
    <source>
        <dbReference type="ARBA" id="ARBA00023237"/>
    </source>
</evidence>
<feature type="compositionally biased region" description="Basic and acidic residues" evidence="6">
    <location>
        <begin position="621"/>
        <end position="635"/>
    </location>
</feature>
<keyword evidence="4" id="KW-0472">Membrane</keyword>
<dbReference type="RefSeq" id="WP_197169457.1">
    <property type="nucleotide sequence ID" value="NZ_SJPT01000011.1"/>
</dbReference>
<feature type="compositionally biased region" description="Pro residues" evidence="6">
    <location>
        <begin position="657"/>
        <end position="667"/>
    </location>
</feature>
<feature type="compositionally biased region" description="Low complexity" evidence="6">
    <location>
        <begin position="668"/>
        <end position="688"/>
    </location>
</feature>
<evidence type="ECO:0000256" key="6">
    <source>
        <dbReference type="SAM" id="MobiDB-lite"/>
    </source>
</evidence>
<evidence type="ECO:0000313" key="7">
    <source>
        <dbReference type="EMBL" id="TWU17563.1"/>
    </source>
</evidence>
<dbReference type="GO" id="GO:0015288">
    <property type="term" value="F:porin activity"/>
    <property type="evidence" value="ECO:0007669"/>
    <property type="project" value="TreeGrafter"/>
</dbReference>
<keyword evidence="3" id="KW-0812">Transmembrane</keyword>
<proteinExistence type="predicted"/>
<evidence type="ECO:0000313" key="8">
    <source>
        <dbReference type="Proteomes" id="UP000316304"/>
    </source>
</evidence>
<dbReference type="GO" id="GO:0015562">
    <property type="term" value="F:efflux transmembrane transporter activity"/>
    <property type="evidence" value="ECO:0007669"/>
    <property type="project" value="InterPro"/>
</dbReference>
<dbReference type="GO" id="GO:1990281">
    <property type="term" value="C:efflux pump complex"/>
    <property type="evidence" value="ECO:0007669"/>
    <property type="project" value="TreeGrafter"/>
</dbReference>
<keyword evidence="2" id="KW-1134">Transmembrane beta strand</keyword>
<evidence type="ECO:0000256" key="3">
    <source>
        <dbReference type="ARBA" id="ARBA00022692"/>
    </source>
</evidence>
<keyword evidence="8" id="KW-1185">Reference proteome</keyword>
<reference evidence="7 8" key="1">
    <citation type="submission" date="2019-02" db="EMBL/GenBank/DDBJ databases">
        <title>Deep-cultivation of Planctomycetes and their phenomic and genomic characterization uncovers novel biology.</title>
        <authorList>
            <person name="Wiegand S."/>
            <person name="Jogler M."/>
            <person name="Boedeker C."/>
            <person name="Pinto D."/>
            <person name="Vollmers J."/>
            <person name="Rivas-Marin E."/>
            <person name="Kohn T."/>
            <person name="Peeters S.H."/>
            <person name="Heuer A."/>
            <person name="Rast P."/>
            <person name="Oberbeckmann S."/>
            <person name="Bunk B."/>
            <person name="Jeske O."/>
            <person name="Meyerdierks A."/>
            <person name="Storesund J.E."/>
            <person name="Kallscheuer N."/>
            <person name="Luecker S."/>
            <person name="Lage O.M."/>
            <person name="Pohl T."/>
            <person name="Merkel B.J."/>
            <person name="Hornburger P."/>
            <person name="Mueller R.-W."/>
            <person name="Bruemmer F."/>
            <person name="Labrenz M."/>
            <person name="Spormann A.M."/>
            <person name="Op Den Camp H."/>
            <person name="Overmann J."/>
            <person name="Amann R."/>
            <person name="Jetten M.S.M."/>
            <person name="Mascher T."/>
            <person name="Medema M.H."/>
            <person name="Devos D.P."/>
            <person name="Kaster A.-K."/>
            <person name="Ovreas L."/>
            <person name="Rohde M."/>
            <person name="Galperin M.Y."/>
            <person name="Jogler C."/>
        </authorList>
    </citation>
    <scope>NUCLEOTIDE SEQUENCE [LARGE SCALE GENOMIC DNA]</scope>
    <source>
        <strain evidence="7 8">Pla52o</strain>
    </source>
</reference>
<dbReference type="Gene3D" id="1.20.1600.10">
    <property type="entry name" value="Outer membrane efflux proteins (OEP)"/>
    <property type="match status" value="1"/>
</dbReference>
<dbReference type="GO" id="GO:0009279">
    <property type="term" value="C:cell outer membrane"/>
    <property type="evidence" value="ECO:0007669"/>
    <property type="project" value="UniProtKB-SubCell"/>
</dbReference>
<dbReference type="EMBL" id="SJPT01000011">
    <property type="protein sequence ID" value="TWU17563.1"/>
    <property type="molecule type" value="Genomic_DNA"/>
</dbReference>
<dbReference type="AlphaFoldDB" id="A0A5C6BZ50"/>
<evidence type="ECO:0000256" key="1">
    <source>
        <dbReference type="ARBA" id="ARBA00004442"/>
    </source>
</evidence>
<comment type="caution">
    <text evidence="7">The sequence shown here is derived from an EMBL/GenBank/DDBJ whole genome shotgun (WGS) entry which is preliminary data.</text>
</comment>
<comment type="subcellular location">
    <subcellularLocation>
        <location evidence="1">Cell outer membrane</location>
    </subcellularLocation>
</comment>
<evidence type="ECO:0000256" key="2">
    <source>
        <dbReference type="ARBA" id="ARBA00022452"/>
    </source>
</evidence>
<gene>
    <name evidence="7" type="ORF">Pla52o_51190</name>
</gene>
<dbReference type="InterPro" id="IPR051906">
    <property type="entry name" value="TolC-like"/>
</dbReference>
<organism evidence="7 8">
    <name type="scientific">Novipirellula galeiformis</name>
    <dbReference type="NCBI Taxonomy" id="2528004"/>
    <lineage>
        <taxon>Bacteria</taxon>
        <taxon>Pseudomonadati</taxon>
        <taxon>Planctomycetota</taxon>
        <taxon>Planctomycetia</taxon>
        <taxon>Pirellulales</taxon>
        <taxon>Pirellulaceae</taxon>
        <taxon>Novipirellula</taxon>
    </lineage>
</organism>
<dbReference type="PANTHER" id="PTHR30026:SF23">
    <property type="entry name" value="TO APRF-PUTATIVE OUTER MEMBRANE EFFLUX PROTEIN OR SECRETED ALKALINE PHOSPHATASE-RELATED"/>
    <property type="match status" value="1"/>
</dbReference>
<feature type="region of interest" description="Disordered" evidence="6">
    <location>
        <begin position="764"/>
        <end position="797"/>
    </location>
</feature>
<protein>
    <submittedName>
        <fullName evidence="7">Outer membrane efflux protein</fullName>
    </submittedName>
</protein>
<dbReference type="Proteomes" id="UP000316304">
    <property type="component" value="Unassembled WGS sequence"/>
</dbReference>
<dbReference type="SUPFAM" id="SSF56954">
    <property type="entry name" value="Outer membrane efflux proteins (OEP)"/>
    <property type="match status" value="1"/>
</dbReference>
<feature type="region of interest" description="Disordered" evidence="6">
    <location>
        <begin position="595"/>
        <end position="688"/>
    </location>
</feature>
<sequence>MTQQTPKRSHAAIPTSPSPRSARWRRAMLGVLIAATSSGSMGPLIAGSPNFPFFTASRIHSVSETSAAQTSADSMIQPTTFASESEPNKASSPAPGSVLAIAAPEGYGVFDESRPIVYLTLAEARARVLDSNPELDSFSNALAAIAENVTIADADFDGRVGVDIQGGKLDRQLSNSIQTFGLPTNELQTDFLRAVDGNMLSYTQRTRSGGEFLLGYNNDYTYLTPAGPDVLVNPAWDADLNFRFSQQLAQGRRRVINESPIQLARLAYTSLSADLRARINTNFRDVEIAYWNYAGLHAEAEAAQASTARFKKLVDGEKARLDLREATLVDVAQADELYQNARLTALDLKRTADVAAIELQRLMGDYRGRSIQLVPVDTPQVDPTLDFNEGMIQSGFRPELESQRTLIRSAKLRILQARDLLRPDIRANFGYAQTGLESDLDDAWDTIGNGNYQDWFVGFEFRQSVGQRAAYAKARQACRLLAAEQSRLEALRRDVVAEVNAAAINIDLRHEALEISSQRVIAATAQIDGRSELFAQKKADIDLLLRSNQTLIDAQRTAIQATYGYQQALAQWRFSTGTIDRAALGMNTTLESSIDSFEMTPSSTDQPGTPSTADEAATDEAAAKKKQESAKKQESVIEAPPAPKSKAKSNESKAQPTPAPAPAPAPAPKAAEPAPAAPAPALDAPAVDDAAVDDAAAYPWKGFEPVVSTPYAPSWVEDSDLMGPIEAYPQVIVGNAPGAANAVELPVTPMQSTSTEIPPIAVSDQERSWSDVHSVPQPKSNSQAGVDDNASSFPEVKIADLREVHGNAKKRSPAPQGNVESLADELLPEVHVAPLQFPR</sequence>
<feature type="region of interest" description="Disordered" evidence="6">
    <location>
        <begin position="1"/>
        <end position="21"/>
    </location>
</feature>
<evidence type="ECO:0000256" key="4">
    <source>
        <dbReference type="ARBA" id="ARBA00023136"/>
    </source>
</evidence>
<feature type="compositionally biased region" description="Polar residues" evidence="6">
    <location>
        <begin position="595"/>
        <end position="611"/>
    </location>
</feature>
<keyword evidence="5" id="KW-0998">Cell outer membrane</keyword>
<dbReference type="PANTHER" id="PTHR30026">
    <property type="entry name" value="OUTER MEMBRANE PROTEIN TOLC"/>
    <property type="match status" value="1"/>
</dbReference>
<feature type="compositionally biased region" description="Polar residues" evidence="6">
    <location>
        <begin position="777"/>
        <end position="792"/>
    </location>
</feature>
<name>A0A5C6BZ50_9BACT</name>